<feature type="compositionally biased region" description="Low complexity" evidence="1">
    <location>
        <begin position="362"/>
        <end position="372"/>
    </location>
</feature>
<feature type="region of interest" description="Disordered" evidence="1">
    <location>
        <begin position="685"/>
        <end position="775"/>
    </location>
</feature>
<dbReference type="InterPro" id="IPR016024">
    <property type="entry name" value="ARM-type_fold"/>
</dbReference>
<dbReference type="GeneID" id="17354849"/>
<dbReference type="InterPro" id="IPR011989">
    <property type="entry name" value="ARM-like"/>
</dbReference>
<proteinExistence type="predicted"/>
<feature type="region of interest" description="Disordered" evidence="1">
    <location>
        <begin position="1"/>
        <end position="20"/>
    </location>
</feature>
<feature type="compositionally biased region" description="Low complexity" evidence="1">
    <location>
        <begin position="754"/>
        <end position="767"/>
    </location>
</feature>
<evidence type="ECO:0000313" key="2">
    <source>
        <dbReference type="EMBL" id="EFN55388.1"/>
    </source>
</evidence>
<dbReference type="InParanoid" id="E1ZG25"/>
<feature type="compositionally biased region" description="Gly residues" evidence="1">
    <location>
        <begin position="1136"/>
        <end position="1151"/>
    </location>
</feature>
<organism evidence="3">
    <name type="scientific">Chlorella variabilis</name>
    <name type="common">Green alga</name>
    <dbReference type="NCBI Taxonomy" id="554065"/>
    <lineage>
        <taxon>Eukaryota</taxon>
        <taxon>Viridiplantae</taxon>
        <taxon>Chlorophyta</taxon>
        <taxon>core chlorophytes</taxon>
        <taxon>Trebouxiophyceae</taxon>
        <taxon>Chlorellales</taxon>
        <taxon>Chlorellaceae</taxon>
        <taxon>Chlorella clade</taxon>
        <taxon>Chlorella</taxon>
    </lineage>
</organism>
<dbReference type="Gene3D" id="1.25.10.10">
    <property type="entry name" value="Leucine-rich Repeat Variant"/>
    <property type="match status" value="1"/>
</dbReference>
<feature type="region of interest" description="Disordered" evidence="1">
    <location>
        <begin position="474"/>
        <end position="500"/>
    </location>
</feature>
<protein>
    <submittedName>
        <fullName evidence="2">Uncharacterized protein</fullName>
    </submittedName>
</protein>
<dbReference type="RefSeq" id="XP_005847490.1">
    <property type="nucleotide sequence ID" value="XM_005847428.1"/>
</dbReference>
<gene>
    <name evidence="2" type="ORF">CHLNCDRAFT_134476</name>
</gene>
<dbReference type="KEGG" id="cvr:CHLNCDRAFT_134476"/>
<evidence type="ECO:0000313" key="3">
    <source>
        <dbReference type="Proteomes" id="UP000008141"/>
    </source>
</evidence>
<feature type="compositionally biased region" description="Polar residues" evidence="1">
    <location>
        <begin position="67"/>
        <end position="76"/>
    </location>
</feature>
<dbReference type="OrthoDB" id="515397at2759"/>
<dbReference type="Proteomes" id="UP000008141">
    <property type="component" value="Unassembled WGS sequence"/>
</dbReference>
<dbReference type="STRING" id="554065.E1ZG25"/>
<sequence>MRDPAGQLPAGREGPAQKRLGLFSRLRSARHGKGASLAAAVSEALGDASSARQSSDSTLQPVGRPSSLPSARSSFDSCGDDAPMSDPNHSHRESLDESNAITAASAYDDAVARGIGAAEAAAAAQFAAAAMAAQSQFMQQAAGPHQAAPREAPPPGGLSSFSASLPAAPSPSDSSCSSASDRQQPPGGADRRRPSPLSSSGAKPGHDGGRRHGSGKHAENLEHGSTAPPGGIDELAEMLLAAASIGAAAEAGGSTSTSNGGGTPGPASDLYLQPLQVTSSAPAVVAAAGGGGAAGGQHSAASRLSAGRHSAPPAHGAEPLLNSQVALLAQQLLAQQQAAAAAAAGSSAARLRHSIQLGAEHQQQQQQQAQWQPPRPVPLDRSRTMPAADLARGRAGGPLNAAQLLLQGGGSGGPRALGPLPPQAPGGGSRSMGAIMGLAVLDAAAQPRSSPPQLEELEPSPFSSVQGVYGCHLLPPTDVSDPLPEPSPRPNSRQAAAASLAGSAVPSSIDLLLDPALPATSRAASHRHSLDTLQELFATTPVALSAGTPGRPTVAQLMQQFPSGRGGGGGGGNAVRHIGVRHSMDEGRRTQHASRALAALAATRRGARAAAVDPASSYYGHINAGAMHDLANSTVTVVAGAVPVPAAAAGRATTSISAHASSMVDPAAKPVAGTFEARIGTPQETMLDPDLHDTFGAHPSYGLSPTRPAPHRRTASGGSPASDAGRGSGAATPTAATSDGWRQPPAAARRRHAPAGAPAPGPGLHHPTVYQPHQPPVGAAALEEMSPIGNAMMLAPTSIPGQHSITVNDPQAIVPSLSFLKQRALARQKLERLDQAQQASAAASRGGYIAEAKRVLAAAVHTATAQEAAVVESSCSGAIGPLLRYLRDNKHNDAALRSGLHTLSLLVSNSPNRGIIVSFHGQAMLCEAMRASRDLGIRENIVQLLWDLEAHNQECHLDPDDIQALQSVLEATSNALIASHILHLLHHCLAHPEPPPMTAEQMQLCAQRLVNEIAAHKHHLQDAAQYTLGNLMAVVLGDGRVGVPQRQAMVARLLEELRRTTTPGQCQVVLTVLSCVAGEPSVRSAMAACHARRRLMDFSQRVGDPRLRARSLSLIKILHKQEAMESRPEQAVGSWYFGGGGGGGGGSGPGTSGSSPPRSR</sequence>
<reference evidence="2 3" key="1">
    <citation type="journal article" date="2010" name="Plant Cell">
        <title>The Chlorella variabilis NC64A genome reveals adaptation to photosymbiosis, coevolution with viruses, and cryptic sex.</title>
        <authorList>
            <person name="Blanc G."/>
            <person name="Duncan G."/>
            <person name="Agarkova I."/>
            <person name="Borodovsky M."/>
            <person name="Gurnon J."/>
            <person name="Kuo A."/>
            <person name="Lindquist E."/>
            <person name="Lucas S."/>
            <person name="Pangilinan J."/>
            <person name="Polle J."/>
            <person name="Salamov A."/>
            <person name="Terry A."/>
            <person name="Yamada T."/>
            <person name="Dunigan D.D."/>
            <person name="Grigoriev I.V."/>
            <person name="Claverie J.M."/>
            <person name="Van Etten J.L."/>
        </authorList>
    </citation>
    <scope>NUCLEOTIDE SEQUENCE [LARGE SCALE GENOMIC DNA]</scope>
    <source>
        <strain evidence="2 3">NC64A</strain>
    </source>
</reference>
<feature type="region of interest" description="Disordered" evidence="1">
    <location>
        <begin position="359"/>
        <end position="382"/>
    </location>
</feature>
<feature type="region of interest" description="Disordered" evidence="1">
    <location>
        <begin position="408"/>
        <end position="428"/>
    </location>
</feature>
<keyword evidence="3" id="KW-1185">Reference proteome</keyword>
<feature type="compositionally biased region" description="Basic and acidic residues" evidence="1">
    <location>
        <begin position="204"/>
        <end position="222"/>
    </location>
</feature>
<dbReference type="EMBL" id="GL433845">
    <property type="protein sequence ID" value="EFN55388.1"/>
    <property type="molecule type" value="Genomic_DNA"/>
</dbReference>
<feature type="region of interest" description="Disordered" evidence="1">
    <location>
        <begin position="1126"/>
        <end position="1160"/>
    </location>
</feature>
<name>E1ZG25_CHLVA</name>
<feature type="compositionally biased region" description="Low complexity" evidence="1">
    <location>
        <begin position="157"/>
        <end position="181"/>
    </location>
</feature>
<feature type="region of interest" description="Disordered" evidence="1">
    <location>
        <begin position="287"/>
        <end position="317"/>
    </location>
</feature>
<feature type="compositionally biased region" description="Polar residues" evidence="1">
    <location>
        <begin position="50"/>
        <end position="60"/>
    </location>
</feature>
<feature type="region of interest" description="Disordered" evidence="1">
    <location>
        <begin position="251"/>
        <end position="270"/>
    </location>
</feature>
<dbReference type="AlphaFoldDB" id="E1ZG25"/>
<dbReference type="SUPFAM" id="SSF48371">
    <property type="entry name" value="ARM repeat"/>
    <property type="match status" value="1"/>
</dbReference>
<feature type="region of interest" description="Disordered" evidence="1">
    <location>
        <begin position="43"/>
        <end position="97"/>
    </location>
</feature>
<evidence type="ECO:0000256" key="1">
    <source>
        <dbReference type="SAM" id="MobiDB-lite"/>
    </source>
</evidence>
<feature type="region of interest" description="Disordered" evidence="1">
    <location>
        <begin position="140"/>
        <end position="232"/>
    </location>
</feature>
<accession>E1ZG25</accession>